<dbReference type="EMBL" id="CAXKWB010034080">
    <property type="protein sequence ID" value="CAL4144102.1"/>
    <property type="molecule type" value="Genomic_DNA"/>
</dbReference>
<proteinExistence type="predicted"/>
<feature type="compositionally biased region" description="Polar residues" evidence="1">
    <location>
        <begin position="31"/>
        <end position="42"/>
    </location>
</feature>
<keyword evidence="3" id="KW-1185">Reference proteome</keyword>
<feature type="non-terminal residue" evidence="2">
    <location>
        <position position="121"/>
    </location>
</feature>
<protein>
    <submittedName>
        <fullName evidence="2">Uncharacterized protein</fullName>
    </submittedName>
</protein>
<organism evidence="2 3">
    <name type="scientific">Meganyctiphanes norvegica</name>
    <name type="common">Northern krill</name>
    <name type="synonym">Thysanopoda norvegica</name>
    <dbReference type="NCBI Taxonomy" id="48144"/>
    <lineage>
        <taxon>Eukaryota</taxon>
        <taxon>Metazoa</taxon>
        <taxon>Ecdysozoa</taxon>
        <taxon>Arthropoda</taxon>
        <taxon>Crustacea</taxon>
        <taxon>Multicrustacea</taxon>
        <taxon>Malacostraca</taxon>
        <taxon>Eumalacostraca</taxon>
        <taxon>Eucarida</taxon>
        <taxon>Euphausiacea</taxon>
        <taxon>Euphausiidae</taxon>
        <taxon>Meganyctiphanes</taxon>
    </lineage>
</organism>
<dbReference type="Proteomes" id="UP001497623">
    <property type="component" value="Unassembled WGS sequence"/>
</dbReference>
<feature type="region of interest" description="Disordered" evidence="1">
    <location>
        <begin position="1"/>
        <end position="72"/>
    </location>
</feature>
<evidence type="ECO:0000313" key="3">
    <source>
        <dbReference type="Proteomes" id="UP001497623"/>
    </source>
</evidence>
<sequence length="121" mass="12404">MIGGSKESVGAAHVVIGSGSPSSPSKHHAGRSSSVPTERPSLTPSTAMSSNATSAALAKLSSSTSSLNTSPKHLIKVAPTSKLGNTSTKKNADVNATLQQIKVLEKESSDKVKNEEYTEKG</sequence>
<evidence type="ECO:0000256" key="1">
    <source>
        <dbReference type="SAM" id="MobiDB-lite"/>
    </source>
</evidence>
<evidence type="ECO:0000313" key="2">
    <source>
        <dbReference type="EMBL" id="CAL4144102.1"/>
    </source>
</evidence>
<comment type="caution">
    <text evidence="2">The sequence shown here is derived from an EMBL/GenBank/DDBJ whole genome shotgun (WGS) entry which is preliminary data.</text>
</comment>
<accession>A0AAV2RWM2</accession>
<feature type="compositionally biased region" description="Low complexity" evidence="1">
    <location>
        <begin position="43"/>
        <end position="70"/>
    </location>
</feature>
<name>A0AAV2RWM2_MEGNR</name>
<reference evidence="2 3" key="1">
    <citation type="submission" date="2024-05" db="EMBL/GenBank/DDBJ databases">
        <authorList>
            <person name="Wallberg A."/>
        </authorList>
    </citation>
    <scope>NUCLEOTIDE SEQUENCE [LARGE SCALE GENOMIC DNA]</scope>
</reference>
<dbReference type="AlphaFoldDB" id="A0AAV2RWM2"/>
<gene>
    <name evidence="2" type="ORF">MNOR_LOCUS29431</name>
</gene>